<organism evidence="3">
    <name type="scientific">Wollemia nobilis</name>
    <dbReference type="NCBI Taxonomy" id="56998"/>
    <lineage>
        <taxon>Eukaryota</taxon>
        <taxon>Viridiplantae</taxon>
        <taxon>Streptophyta</taxon>
        <taxon>Embryophyta</taxon>
        <taxon>Tracheophyta</taxon>
        <taxon>Spermatophyta</taxon>
        <taxon>Pinopsida</taxon>
        <taxon>Pinidae</taxon>
        <taxon>Conifers II</taxon>
        <taxon>Araucariales</taxon>
        <taxon>Araucariaceae</taxon>
        <taxon>Wollemia</taxon>
    </lineage>
</organism>
<dbReference type="PANTHER" id="PTHR47597:SF2">
    <property type="entry name" value="LIPOYL-BINDING DOMAIN-CONTAINING PROTEIN"/>
    <property type="match status" value="1"/>
</dbReference>
<evidence type="ECO:0000259" key="2">
    <source>
        <dbReference type="Pfam" id="PF00364"/>
    </source>
</evidence>
<dbReference type="SUPFAM" id="SSF51230">
    <property type="entry name" value="Single hybrid motif"/>
    <property type="match status" value="1"/>
</dbReference>
<feature type="region of interest" description="Disordered" evidence="1">
    <location>
        <begin position="81"/>
        <end position="100"/>
    </location>
</feature>
<proteinExistence type="predicted"/>
<accession>A0A0C9QTY3</accession>
<dbReference type="CDD" id="cd06850">
    <property type="entry name" value="biotinyl_domain"/>
    <property type="match status" value="1"/>
</dbReference>
<dbReference type="Pfam" id="PF00364">
    <property type="entry name" value="Biotin_lipoyl"/>
    <property type="match status" value="1"/>
</dbReference>
<feature type="domain" description="Lipoyl-binding" evidence="2">
    <location>
        <begin position="229"/>
        <end position="290"/>
    </location>
</feature>
<reference evidence="3" key="1">
    <citation type="submission" date="2015-02" db="EMBL/GenBank/DDBJ databases">
        <title>A transcriptome of Wollemia nobilis - a relic of Gondwana.</title>
        <authorList>
            <person name="Chia J.Y."/>
            <person name="Leong Y.S."/>
            <person name="Abdul Karim S."/>
            <person name="Wan Azmi N."/>
            <person name="Hercus R."/>
            <person name="Croft L."/>
        </authorList>
    </citation>
    <scope>NUCLEOTIDE SEQUENCE</scope>
    <source>
        <strain evidence="3">MaeBrown</strain>
        <tissue evidence="3">Leaf</tissue>
    </source>
</reference>
<dbReference type="Gene3D" id="2.40.50.100">
    <property type="match status" value="1"/>
</dbReference>
<sequence length="299" mass="32122">MAASAFLQSSLGICAHVQALHDKGDVRQMNYGFSTKFKPRLDTGNSYKNNCGTLSTRVRTKFWPPSYVKASQATLAVASDSVASESDSQEELDNGNQNSSLFPDGCESFIMEICDETSVAEVKLKAGNFEMHMRRNIDKSKVPSSVAPPLTPPPIPSKPMVDSDPVVSTPAPSSNPPKPSPTGSSDLLINQISMSEVPKVKSQILEESGDDGFCFVTSPKVGIFRRSRIAKGKVGPVLCKEGQTIKEGQVVCYIEQFSASSPVASTMSGEVVRVLWNDGEPVGYGDPLFAVLPSFHGIK</sequence>
<dbReference type="EMBL" id="GCHU01009812">
    <property type="protein sequence ID" value="JAG88115.1"/>
    <property type="molecule type" value="Transcribed_RNA"/>
</dbReference>
<evidence type="ECO:0000313" key="3">
    <source>
        <dbReference type="EMBL" id="JAG88115.1"/>
    </source>
</evidence>
<dbReference type="AlphaFoldDB" id="A0A0C9QTY3"/>
<dbReference type="EMBL" id="GCHU01009811">
    <property type="protein sequence ID" value="JAG88116.1"/>
    <property type="molecule type" value="Transcribed_RNA"/>
</dbReference>
<evidence type="ECO:0000256" key="1">
    <source>
        <dbReference type="SAM" id="MobiDB-lite"/>
    </source>
</evidence>
<dbReference type="PANTHER" id="PTHR47597">
    <property type="entry name" value="IS A MEMBER OF THE PF|00364 BIOTIN-REQUIRING ENZYMES FAMILY-RELATED"/>
    <property type="match status" value="1"/>
</dbReference>
<name>A0A0C9QTY3_9CONI</name>
<feature type="region of interest" description="Disordered" evidence="1">
    <location>
        <begin position="140"/>
        <end position="186"/>
    </location>
</feature>
<dbReference type="InterPro" id="IPR053217">
    <property type="entry name" value="ACC_Biotin_Carrier"/>
</dbReference>
<dbReference type="InterPro" id="IPR000089">
    <property type="entry name" value="Biotin_lipoyl"/>
</dbReference>
<dbReference type="InterPro" id="IPR011053">
    <property type="entry name" value="Single_hybrid_motif"/>
</dbReference>
<protein>
    <submittedName>
        <fullName evidence="4">TSA: Wollemia nobilis Ref_Wollemi_Transcript_9865_1236 transcribed RNA sequence</fullName>
    </submittedName>
    <submittedName>
        <fullName evidence="3">TSA: Wollemia nobilis Ref_Wollemi_Transcript_9866_1658 transcribed RNA sequence</fullName>
    </submittedName>
</protein>
<evidence type="ECO:0000313" key="4">
    <source>
        <dbReference type="EMBL" id="JAG88116.1"/>
    </source>
</evidence>